<keyword evidence="2" id="KW-1185">Reference proteome</keyword>
<dbReference type="PANTHER" id="PTHR43737:SF1">
    <property type="entry name" value="DUF1501 DOMAIN-CONTAINING PROTEIN"/>
    <property type="match status" value="1"/>
</dbReference>
<accession>A0A1C7DA29</accession>
<organism evidence="1 2">
    <name type="scientific">Paraurantiacibacter namhicola</name>
    <dbReference type="NCBI Taxonomy" id="645517"/>
    <lineage>
        <taxon>Bacteria</taxon>
        <taxon>Pseudomonadati</taxon>
        <taxon>Pseudomonadota</taxon>
        <taxon>Alphaproteobacteria</taxon>
        <taxon>Sphingomonadales</taxon>
        <taxon>Erythrobacteraceae</taxon>
        <taxon>Paraurantiacibacter</taxon>
    </lineage>
</organism>
<protein>
    <recommendedName>
        <fullName evidence="3">DUF1501 domain-containing protein</fullName>
    </recommendedName>
</protein>
<dbReference type="PATRIC" id="fig|645517.4.peg.2004"/>
<dbReference type="STRING" id="645517.A6F65_02021"/>
<dbReference type="Pfam" id="PF07394">
    <property type="entry name" value="DUF1501"/>
    <property type="match status" value="1"/>
</dbReference>
<dbReference type="InterPro" id="IPR010869">
    <property type="entry name" value="DUF1501"/>
</dbReference>
<proteinExistence type="predicted"/>
<dbReference type="KEGG" id="anh:A6F65_02021"/>
<dbReference type="PROSITE" id="PS51318">
    <property type="entry name" value="TAT"/>
    <property type="match status" value="1"/>
</dbReference>
<dbReference type="EMBL" id="CP016545">
    <property type="protein sequence ID" value="ANU08308.1"/>
    <property type="molecule type" value="Genomic_DNA"/>
</dbReference>
<sequence length="383" mass="40341">MIDRRTLLHSGLWLGSAAAFAPRVALAAEHTEKRFLFVLQRGAADGLDLLAPLGDPELSGLRGPWMGDLEQRQALDGFFALHPMLGTIGAMYAAGEAAFVHAAASSYRERSHFDAQNLIESGGAKPYVQRDGWMNRLVGLMTPGSVRALALAPSIPLALQGPQPTSSYAPTRLRAASENYSERVGAMYAADPLLSRLWDQALQTRAMAGDTQMRNLRDAEKAGALAASLMSGADGARIMMVESDGWDSHQGQPNQIGGAVGRLDSFLSGYRAGMADSWTDTLVIVATEFGRTARINGTNGTDHGTASAAMLLGGAVRGGRVVADWPGLASSSLLEGRDLMPTASLEAVIAGSAAEHFALDPQRAMATLFPGRQAAPMAGLVRG</sequence>
<dbReference type="Proteomes" id="UP000092698">
    <property type="component" value="Chromosome"/>
</dbReference>
<evidence type="ECO:0008006" key="3">
    <source>
        <dbReference type="Google" id="ProtNLM"/>
    </source>
</evidence>
<dbReference type="OrthoDB" id="9779968at2"/>
<evidence type="ECO:0000313" key="2">
    <source>
        <dbReference type="Proteomes" id="UP000092698"/>
    </source>
</evidence>
<dbReference type="PANTHER" id="PTHR43737">
    <property type="entry name" value="BLL7424 PROTEIN"/>
    <property type="match status" value="1"/>
</dbReference>
<dbReference type="InterPro" id="IPR006311">
    <property type="entry name" value="TAT_signal"/>
</dbReference>
<dbReference type="AlphaFoldDB" id="A0A1C7DA29"/>
<reference evidence="1 2" key="1">
    <citation type="submission" date="2016-07" db="EMBL/GenBank/DDBJ databases">
        <title>Complete genome sequence of Altererythrobacter namhicola JCM 16345T, containing esterase-encoding genes.</title>
        <authorList>
            <person name="Cheng H."/>
            <person name="Wu Y.-H."/>
            <person name="Jian S.-L."/>
            <person name="Huo Y.-Y."/>
            <person name="Wang C.-S."/>
            <person name="Xu X.-W."/>
        </authorList>
    </citation>
    <scope>NUCLEOTIDE SEQUENCE [LARGE SCALE GENOMIC DNA]</scope>
    <source>
        <strain evidence="1 2">JCM 16345</strain>
    </source>
</reference>
<name>A0A1C7DA29_9SPHN</name>
<dbReference type="RefSeq" id="WP_067788306.1">
    <property type="nucleotide sequence ID" value="NZ_CP016545.1"/>
</dbReference>
<gene>
    <name evidence="1" type="ORF">A6F65_02021</name>
</gene>
<evidence type="ECO:0000313" key="1">
    <source>
        <dbReference type="EMBL" id="ANU08308.1"/>
    </source>
</evidence>